<evidence type="ECO:0000313" key="1">
    <source>
        <dbReference type="EMBL" id="KAI2388673.1"/>
    </source>
</evidence>
<name>A0ACB8UZ10_9EURO</name>
<proteinExistence type="predicted"/>
<feature type="non-terminal residue" evidence="1">
    <location>
        <position position="1"/>
    </location>
</feature>
<reference evidence="1" key="1">
    <citation type="journal article" date="2022" name="bioRxiv">
        <title>Population genetic analysis of Ophidiomyces ophidiicola, the causative agent of snake fungal disease, indicates recent introductions to the USA.</title>
        <authorList>
            <person name="Ladner J.T."/>
            <person name="Palmer J.M."/>
            <person name="Ettinger C.L."/>
            <person name="Stajich J.E."/>
            <person name="Farrell T.M."/>
            <person name="Glorioso B.M."/>
            <person name="Lawson B."/>
            <person name="Price S.J."/>
            <person name="Stengle A.G."/>
            <person name="Grear D.A."/>
            <person name="Lorch J.M."/>
        </authorList>
    </citation>
    <scope>NUCLEOTIDE SEQUENCE</scope>
    <source>
        <strain evidence="1">NWHC 24266-5</strain>
    </source>
</reference>
<comment type="caution">
    <text evidence="1">The sequence shown here is derived from an EMBL/GenBank/DDBJ whole genome shotgun (WGS) entry which is preliminary data.</text>
</comment>
<organism evidence="1">
    <name type="scientific">Ophidiomyces ophidiicola</name>
    <dbReference type="NCBI Taxonomy" id="1387563"/>
    <lineage>
        <taxon>Eukaryota</taxon>
        <taxon>Fungi</taxon>
        <taxon>Dikarya</taxon>
        <taxon>Ascomycota</taxon>
        <taxon>Pezizomycotina</taxon>
        <taxon>Eurotiomycetes</taxon>
        <taxon>Eurotiomycetidae</taxon>
        <taxon>Onygenales</taxon>
        <taxon>Onygenaceae</taxon>
        <taxon>Ophidiomyces</taxon>
    </lineage>
</organism>
<protein>
    <submittedName>
        <fullName evidence="1">Uncharacterized protein</fullName>
    </submittedName>
</protein>
<sequence length="388" mass="42635">YAALHPACFRPWYLVGAAARVATDLGLHQEHASSRALGRAALDARRRTFHCVYALDRFASMALGRAFSFSDDSANVPFPAEPSSSSSSSSSPDSPAAPAAPFLRSIAPARCIFQIRHFQSAAYQDMFFSGRAPTPADARDLAAERCAAAAAWFQSCPADAPAPFATLFRLEFLYTVVLVLSPSRRAPALDDLQPRRLFDYAAAFVALLAREIASASAFTALLSYLDIERAYTVACTLLNLLRQHPNDVLQPFPPDHHQQQQQQQQQPSPPAAAGLLSPMQLGLAIPTGHHHDDRLTRATAFIYDAHCIFEYAVVRWDVRRPRDDFARHAVDVQALLAARVDPPHYPSPDYDRDRLYASVSSSAPPLGLHLFQQHHHPPPPPPPSRHSA</sequence>
<accession>A0ACB8UZ10</accession>
<gene>
    <name evidence="1" type="ORF">LOY88_002442</name>
</gene>
<dbReference type="EMBL" id="JALBCA010000029">
    <property type="protein sequence ID" value="KAI2388673.1"/>
    <property type="molecule type" value="Genomic_DNA"/>
</dbReference>